<feature type="chain" id="PRO_5045597767" evidence="2">
    <location>
        <begin position="21"/>
        <end position="321"/>
    </location>
</feature>
<dbReference type="Pfam" id="PF13432">
    <property type="entry name" value="TPR_16"/>
    <property type="match status" value="1"/>
</dbReference>
<evidence type="ECO:0000313" key="3">
    <source>
        <dbReference type="EMBL" id="GAA3722539.1"/>
    </source>
</evidence>
<dbReference type="EMBL" id="BAABDS010000051">
    <property type="protein sequence ID" value="GAA3722539.1"/>
    <property type="molecule type" value="Genomic_DNA"/>
</dbReference>
<proteinExistence type="predicted"/>
<evidence type="ECO:0000256" key="1">
    <source>
        <dbReference type="PROSITE-ProRule" id="PRU00339"/>
    </source>
</evidence>
<keyword evidence="2" id="KW-0732">Signal</keyword>
<feature type="signal peptide" evidence="2">
    <location>
        <begin position="1"/>
        <end position="20"/>
    </location>
</feature>
<protein>
    <submittedName>
        <fullName evidence="3">Tetratricopeptide repeat protein</fullName>
    </submittedName>
</protein>
<dbReference type="InterPro" id="IPR011990">
    <property type="entry name" value="TPR-like_helical_dom_sf"/>
</dbReference>
<keyword evidence="4" id="KW-1185">Reference proteome</keyword>
<dbReference type="Proteomes" id="UP001501479">
    <property type="component" value="Unassembled WGS sequence"/>
</dbReference>
<organism evidence="3 4">
    <name type="scientific">Oceanisphaera sediminis</name>
    <dbReference type="NCBI Taxonomy" id="981381"/>
    <lineage>
        <taxon>Bacteria</taxon>
        <taxon>Pseudomonadati</taxon>
        <taxon>Pseudomonadota</taxon>
        <taxon>Gammaproteobacteria</taxon>
        <taxon>Aeromonadales</taxon>
        <taxon>Aeromonadaceae</taxon>
        <taxon>Oceanisphaera</taxon>
    </lineage>
</organism>
<sequence>MKNKLCALITVVLLSGCASTNETNDNGLFGAKSPGVGVIKPTTAAEARMLVTQSQTAGNPDAMIYAYTQALAFDEFEPADIYFHIAGLEQQRHNNGQAEQAYRQAIAAAPKREDLKESLALLLVDMKRHQEAETLLQEVVLADQARLKAPAADSPTTAVAQCVTDNRSPWRSYNGLGLLADILEQGEQARHHYQCALKIQPGLAILHTNLGFSYYLEGEYPQAERALTRAVNQDPQYRRAWSNLGLLYYRWNRKSEALAALRKNGTQAEALNDLGYIALMEGAYEEAAGLFQRAIDASPRYYPRAVANLNQAKNMTAVAKR</sequence>
<dbReference type="SMART" id="SM00028">
    <property type="entry name" value="TPR"/>
    <property type="match status" value="6"/>
</dbReference>
<evidence type="ECO:0000313" key="4">
    <source>
        <dbReference type="Proteomes" id="UP001501479"/>
    </source>
</evidence>
<comment type="caution">
    <text evidence="3">The sequence shown here is derived from an EMBL/GenBank/DDBJ whole genome shotgun (WGS) entry which is preliminary data.</text>
</comment>
<keyword evidence="1" id="KW-0802">TPR repeat</keyword>
<dbReference type="PROSITE" id="PS51257">
    <property type="entry name" value="PROKAR_LIPOPROTEIN"/>
    <property type="match status" value="1"/>
</dbReference>
<dbReference type="PROSITE" id="PS50005">
    <property type="entry name" value="TPR"/>
    <property type="match status" value="2"/>
</dbReference>
<evidence type="ECO:0000256" key="2">
    <source>
        <dbReference type="SAM" id="SignalP"/>
    </source>
</evidence>
<dbReference type="PANTHER" id="PTHR44809">
    <property type="match status" value="1"/>
</dbReference>
<dbReference type="SUPFAM" id="SSF48452">
    <property type="entry name" value="TPR-like"/>
    <property type="match status" value="2"/>
</dbReference>
<reference evidence="4" key="1">
    <citation type="journal article" date="2019" name="Int. J. Syst. Evol. Microbiol.">
        <title>The Global Catalogue of Microorganisms (GCM) 10K type strain sequencing project: providing services to taxonomists for standard genome sequencing and annotation.</title>
        <authorList>
            <consortium name="The Broad Institute Genomics Platform"/>
            <consortium name="The Broad Institute Genome Sequencing Center for Infectious Disease"/>
            <person name="Wu L."/>
            <person name="Ma J."/>
        </authorList>
    </citation>
    <scope>NUCLEOTIDE SEQUENCE [LARGE SCALE GENOMIC DNA]</scope>
    <source>
        <strain evidence="4">JCM 17329</strain>
    </source>
</reference>
<accession>A0ABP7ER70</accession>
<dbReference type="PANTHER" id="PTHR44809:SF1">
    <property type="entry name" value="PROTEIN O-MANNOSYL-TRANSFERASE TMTC1"/>
    <property type="match status" value="1"/>
</dbReference>
<dbReference type="Gene3D" id="1.25.40.10">
    <property type="entry name" value="Tetratricopeptide repeat domain"/>
    <property type="match status" value="3"/>
</dbReference>
<dbReference type="Pfam" id="PF13429">
    <property type="entry name" value="TPR_15"/>
    <property type="match status" value="1"/>
</dbReference>
<dbReference type="InterPro" id="IPR019734">
    <property type="entry name" value="TPR_rpt"/>
</dbReference>
<dbReference type="InterPro" id="IPR052943">
    <property type="entry name" value="TMTC_O-mannosyl-trnsfr"/>
</dbReference>
<dbReference type="RefSeq" id="WP_344965984.1">
    <property type="nucleotide sequence ID" value="NZ_BAABDS010000051.1"/>
</dbReference>
<feature type="repeat" description="TPR" evidence="1">
    <location>
        <begin position="268"/>
        <end position="301"/>
    </location>
</feature>
<feature type="repeat" description="TPR" evidence="1">
    <location>
        <begin position="204"/>
        <end position="237"/>
    </location>
</feature>
<gene>
    <name evidence="3" type="ORF">GCM10022421_34110</name>
</gene>
<name>A0ABP7ER70_9GAMM</name>